<evidence type="ECO:0000256" key="1">
    <source>
        <dbReference type="ARBA" id="ARBA00009129"/>
    </source>
</evidence>
<dbReference type="Gene3D" id="1.10.1470.10">
    <property type="entry name" value="YjbJ"/>
    <property type="match status" value="1"/>
</dbReference>
<dbReference type="AlphaFoldDB" id="A0A370HL97"/>
<dbReference type="Pfam" id="PF05532">
    <property type="entry name" value="CsbD"/>
    <property type="match status" value="1"/>
</dbReference>
<dbReference type="EMBL" id="QQBB01000004">
    <property type="protein sequence ID" value="RDI59288.1"/>
    <property type="molecule type" value="Genomic_DNA"/>
</dbReference>
<proteinExistence type="inferred from homology"/>
<feature type="region of interest" description="Disordered" evidence="2">
    <location>
        <begin position="1"/>
        <end position="59"/>
    </location>
</feature>
<evidence type="ECO:0000256" key="2">
    <source>
        <dbReference type="SAM" id="MobiDB-lite"/>
    </source>
</evidence>
<sequence length="59" mass="6444">MDNDRVEGSMKNIKGSIKEGVGKAVGDSKMQTEGKMDKAEGKIQNTIGGIKDSFRKDRE</sequence>
<accession>A0A370HL97</accession>
<evidence type="ECO:0000259" key="3">
    <source>
        <dbReference type="Pfam" id="PF05532"/>
    </source>
</evidence>
<feature type="compositionally biased region" description="Basic and acidic residues" evidence="2">
    <location>
        <begin position="30"/>
        <end position="41"/>
    </location>
</feature>
<name>A0A370HL97_9HYPH</name>
<gene>
    <name evidence="4" type="ORF">DES45_104199</name>
</gene>
<organism evidence="4 5">
    <name type="scientific">Microvirga subterranea</name>
    <dbReference type="NCBI Taxonomy" id="186651"/>
    <lineage>
        <taxon>Bacteria</taxon>
        <taxon>Pseudomonadati</taxon>
        <taxon>Pseudomonadota</taxon>
        <taxon>Alphaproteobacteria</taxon>
        <taxon>Hyphomicrobiales</taxon>
        <taxon>Methylobacteriaceae</taxon>
        <taxon>Microvirga</taxon>
    </lineage>
</organism>
<keyword evidence="5" id="KW-1185">Reference proteome</keyword>
<dbReference type="Proteomes" id="UP000254925">
    <property type="component" value="Unassembled WGS sequence"/>
</dbReference>
<reference evidence="4 5" key="1">
    <citation type="submission" date="2018-07" db="EMBL/GenBank/DDBJ databases">
        <title>Genomic Encyclopedia of Type Strains, Phase IV (KMG-IV): sequencing the most valuable type-strain genomes for metagenomic binning, comparative biology and taxonomic classification.</title>
        <authorList>
            <person name="Goeker M."/>
        </authorList>
    </citation>
    <scope>NUCLEOTIDE SEQUENCE [LARGE SCALE GENOMIC DNA]</scope>
    <source>
        <strain evidence="4 5">DSM 14364</strain>
    </source>
</reference>
<dbReference type="InterPro" id="IPR036629">
    <property type="entry name" value="YjbJ_sf"/>
</dbReference>
<protein>
    <submittedName>
        <fullName evidence="4">Uncharacterized protein YjbJ (UPF0337 family)</fullName>
    </submittedName>
</protein>
<evidence type="ECO:0000313" key="4">
    <source>
        <dbReference type="EMBL" id="RDI59288.1"/>
    </source>
</evidence>
<comment type="similarity">
    <text evidence="1">Belongs to the UPF0337 (CsbD) family.</text>
</comment>
<dbReference type="RefSeq" id="WP_114770478.1">
    <property type="nucleotide sequence ID" value="NZ_QQBB01000004.1"/>
</dbReference>
<comment type="caution">
    <text evidence="4">The sequence shown here is derived from an EMBL/GenBank/DDBJ whole genome shotgun (WGS) entry which is preliminary data.</text>
</comment>
<evidence type="ECO:0000313" key="5">
    <source>
        <dbReference type="Proteomes" id="UP000254925"/>
    </source>
</evidence>
<dbReference type="InterPro" id="IPR008462">
    <property type="entry name" value="CsbD"/>
</dbReference>
<dbReference type="SUPFAM" id="SSF69047">
    <property type="entry name" value="Hypothetical protein YjbJ"/>
    <property type="match status" value="1"/>
</dbReference>
<feature type="domain" description="CsbD-like" evidence="3">
    <location>
        <begin position="4"/>
        <end position="56"/>
    </location>
</feature>
<dbReference type="OrthoDB" id="9796058at2"/>